<sequence length="206" mass="22781">MTFSPIRFIPTLVLVFFLAACSHQELTSIAPGPDDKNKIPGVEVNGRAHPFVGLEKTQTSQQVYEVPTPKPLPAPIPKAKPAPSLALQKEIYFLPNSASIAPSARAVVKTWVNDILSKHLNKVLLIGHTDPSGKEFLNRKLSLKRAAAVRWMIKKMGVKNVKIYLRAVGPKPVDGFHRCKAKNWKCYARSRAVRFIELGAPKKSSP</sequence>
<reference evidence="5" key="2">
    <citation type="submission" date="2012-03" db="EMBL/GenBank/DDBJ databases">
        <title>The complete genome sequence of the pioneer microbe on fresh volcanic deposit, Leptospirillum ferrooxidans strain C2-3.</title>
        <authorList>
            <person name="Fujimura R."/>
            <person name="Sato Y."/>
            <person name="Nishizawa T."/>
            <person name="Nanba K."/>
            <person name="Oshima K."/>
            <person name="Hattori M."/>
            <person name="Kamijo T."/>
            <person name="Ohta H."/>
        </authorList>
    </citation>
    <scope>NUCLEOTIDE SEQUENCE [LARGE SCALE GENOMIC DNA]</scope>
    <source>
        <strain evidence="5">C2-3</strain>
    </source>
</reference>
<dbReference type="AlphaFoldDB" id="I0IKX4"/>
<dbReference type="PROSITE" id="PS51257">
    <property type="entry name" value="PROKAR_LIPOPROTEIN"/>
    <property type="match status" value="1"/>
</dbReference>
<feature type="chain" id="PRO_5003629325" evidence="2">
    <location>
        <begin position="23"/>
        <end position="206"/>
    </location>
</feature>
<evidence type="ECO:0000313" key="4">
    <source>
        <dbReference type="EMBL" id="BAM05923.1"/>
    </source>
</evidence>
<dbReference type="Proteomes" id="UP000007382">
    <property type="component" value="Chromosome"/>
</dbReference>
<dbReference type="InterPro" id="IPR050330">
    <property type="entry name" value="Bact_OuterMem_StrucFunc"/>
</dbReference>
<evidence type="ECO:0000259" key="3">
    <source>
        <dbReference type="PROSITE" id="PS51123"/>
    </source>
</evidence>
<dbReference type="InterPro" id="IPR006665">
    <property type="entry name" value="OmpA-like"/>
</dbReference>
<keyword evidence="1" id="KW-0472">Membrane</keyword>
<dbReference type="CDD" id="cd07185">
    <property type="entry name" value="OmpA_C-like"/>
    <property type="match status" value="1"/>
</dbReference>
<dbReference type="SUPFAM" id="SSF103088">
    <property type="entry name" value="OmpA-like"/>
    <property type="match status" value="1"/>
</dbReference>
<proteinExistence type="predicted"/>
<dbReference type="PANTHER" id="PTHR30329:SF21">
    <property type="entry name" value="LIPOPROTEIN YIAD-RELATED"/>
    <property type="match status" value="1"/>
</dbReference>
<gene>
    <name evidence="4" type="ordered locus">LFE_0196</name>
</gene>
<evidence type="ECO:0000256" key="1">
    <source>
        <dbReference type="PROSITE-ProRule" id="PRU00473"/>
    </source>
</evidence>
<feature type="domain" description="OmpA-like" evidence="3">
    <location>
        <begin position="80"/>
        <end position="201"/>
    </location>
</feature>
<feature type="signal peptide" evidence="2">
    <location>
        <begin position="1"/>
        <end position="22"/>
    </location>
</feature>
<name>I0IKX4_LEPFC</name>
<dbReference type="PROSITE" id="PS51123">
    <property type="entry name" value="OMPA_2"/>
    <property type="match status" value="1"/>
</dbReference>
<dbReference type="OrthoDB" id="7030052at2"/>
<reference evidence="4 5" key="1">
    <citation type="journal article" date="2012" name="J. Bacteriol.">
        <title>Complete Genome Sequence of Leptospirillum ferrooxidans Strain C2-3, Isolated from a Fresh Volcanic Ash Deposit on the Island of Miyake, Japan.</title>
        <authorList>
            <person name="Fujimura R."/>
            <person name="Sato Y."/>
            <person name="Nishizawa T."/>
            <person name="Oshima K."/>
            <person name="Kim S.-W."/>
            <person name="Hattori M."/>
            <person name="Kamijo T."/>
            <person name="Ohta H."/>
        </authorList>
    </citation>
    <scope>NUCLEOTIDE SEQUENCE [LARGE SCALE GENOMIC DNA]</scope>
    <source>
        <strain evidence="4 5">C2-3</strain>
    </source>
</reference>
<dbReference type="STRING" id="1162668.LFE_0196"/>
<dbReference type="Gene3D" id="3.30.1330.60">
    <property type="entry name" value="OmpA-like domain"/>
    <property type="match status" value="1"/>
</dbReference>
<protein>
    <submittedName>
        <fullName evidence="4">Putative outer membrane protein, OmpA/MotB family</fullName>
    </submittedName>
</protein>
<dbReference type="PATRIC" id="fig|1162668.3.peg.229"/>
<dbReference type="PANTHER" id="PTHR30329">
    <property type="entry name" value="STATOR ELEMENT OF FLAGELLAR MOTOR COMPLEX"/>
    <property type="match status" value="1"/>
</dbReference>
<dbReference type="Pfam" id="PF00691">
    <property type="entry name" value="OmpA"/>
    <property type="match status" value="1"/>
</dbReference>
<dbReference type="EMBL" id="AP012342">
    <property type="protein sequence ID" value="BAM05923.1"/>
    <property type="molecule type" value="Genomic_DNA"/>
</dbReference>
<dbReference type="HOGENOM" id="CLU_1193656_0_0_0"/>
<keyword evidence="2" id="KW-0732">Signal</keyword>
<dbReference type="GO" id="GO:0016020">
    <property type="term" value="C:membrane"/>
    <property type="evidence" value="ECO:0007669"/>
    <property type="project" value="UniProtKB-UniRule"/>
</dbReference>
<evidence type="ECO:0000313" key="5">
    <source>
        <dbReference type="Proteomes" id="UP000007382"/>
    </source>
</evidence>
<evidence type="ECO:0000256" key="2">
    <source>
        <dbReference type="SAM" id="SignalP"/>
    </source>
</evidence>
<keyword evidence="5" id="KW-1185">Reference proteome</keyword>
<organism evidence="4 5">
    <name type="scientific">Leptospirillum ferrooxidans (strain C2-3)</name>
    <dbReference type="NCBI Taxonomy" id="1162668"/>
    <lineage>
        <taxon>Bacteria</taxon>
        <taxon>Pseudomonadati</taxon>
        <taxon>Nitrospirota</taxon>
        <taxon>Nitrospiria</taxon>
        <taxon>Nitrospirales</taxon>
        <taxon>Nitrospiraceae</taxon>
        <taxon>Leptospirillum</taxon>
    </lineage>
</organism>
<dbReference type="KEGG" id="lfc:LFE_0196"/>
<dbReference type="RefSeq" id="WP_014448417.1">
    <property type="nucleotide sequence ID" value="NC_017094.1"/>
</dbReference>
<dbReference type="InterPro" id="IPR036737">
    <property type="entry name" value="OmpA-like_sf"/>
</dbReference>
<accession>I0IKX4</accession>